<evidence type="ECO:0000313" key="1">
    <source>
        <dbReference type="EMBL" id="KAJ8957074.1"/>
    </source>
</evidence>
<sequence length="223" mass="25523">MFHMKIFFIHLENCFVLQECGIPLETLVYRDQLDIADILKTTRVTTSLVDHHVLSKHDQILESTVTQIFDHRPIDPSTDWNKRNVKLKIEEVGSCSTLIAAEIFKVDENILSKEMAYLIYETMIYDTVALLPENGRAKELDLTIAKKLEEKFSFTEGRIAVFEKILEAHNNVSQLTPSQMLMKDLKIVDNIPVPGLPMLVQNFLKIDAAYNAIENFAAITTRL</sequence>
<keyword evidence="2" id="KW-1185">Reference proteome</keyword>
<dbReference type="GO" id="GO:0004309">
    <property type="term" value="F:exopolyphosphatase activity"/>
    <property type="evidence" value="ECO:0007669"/>
    <property type="project" value="TreeGrafter"/>
</dbReference>
<dbReference type="InterPro" id="IPR038763">
    <property type="entry name" value="DHH_sf"/>
</dbReference>
<dbReference type="Proteomes" id="UP001162162">
    <property type="component" value="Unassembled WGS sequence"/>
</dbReference>
<proteinExistence type="predicted"/>
<gene>
    <name evidence="1" type="ORF">NQ318_007287</name>
</gene>
<dbReference type="AlphaFoldDB" id="A0AAV8YZT4"/>
<dbReference type="SUPFAM" id="SSF64182">
    <property type="entry name" value="DHH phosphoesterases"/>
    <property type="match status" value="1"/>
</dbReference>
<comment type="caution">
    <text evidence="1">The sequence shown here is derived from an EMBL/GenBank/DDBJ whole genome shotgun (WGS) entry which is preliminary data.</text>
</comment>
<dbReference type="GO" id="GO:0005737">
    <property type="term" value="C:cytoplasm"/>
    <property type="evidence" value="ECO:0007669"/>
    <property type="project" value="TreeGrafter"/>
</dbReference>
<organism evidence="1 2">
    <name type="scientific">Aromia moschata</name>
    <dbReference type="NCBI Taxonomy" id="1265417"/>
    <lineage>
        <taxon>Eukaryota</taxon>
        <taxon>Metazoa</taxon>
        <taxon>Ecdysozoa</taxon>
        <taxon>Arthropoda</taxon>
        <taxon>Hexapoda</taxon>
        <taxon>Insecta</taxon>
        <taxon>Pterygota</taxon>
        <taxon>Neoptera</taxon>
        <taxon>Endopterygota</taxon>
        <taxon>Coleoptera</taxon>
        <taxon>Polyphaga</taxon>
        <taxon>Cucujiformia</taxon>
        <taxon>Chrysomeloidea</taxon>
        <taxon>Cerambycidae</taxon>
        <taxon>Cerambycinae</taxon>
        <taxon>Callichromatini</taxon>
        <taxon>Aromia</taxon>
    </lineage>
</organism>
<evidence type="ECO:0000313" key="2">
    <source>
        <dbReference type="Proteomes" id="UP001162162"/>
    </source>
</evidence>
<dbReference type="Gene3D" id="3.90.1640.10">
    <property type="entry name" value="inorganic pyrophosphatase (n-terminal core)"/>
    <property type="match status" value="1"/>
</dbReference>
<reference evidence="1" key="1">
    <citation type="journal article" date="2023" name="Insect Mol. Biol.">
        <title>Genome sequencing provides insights into the evolution of gene families encoding plant cell wall-degrading enzymes in longhorned beetles.</title>
        <authorList>
            <person name="Shin N.R."/>
            <person name="Okamura Y."/>
            <person name="Kirsch R."/>
            <person name="Pauchet Y."/>
        </authorList>
    </citation>
    <scope>NUCLEOTIDE SEQUENCE</scope>
    <source>
        <strain evidence="1">AMC_N1</strain>
    </source>
</reference>
<name>A0AAV8YZT4_9CUCU</name>
<dbReference type="PANTHER" id="PTHR12112:SF39">
    <property type="entry name" value="EG:152A3.5 PROTEIN (FBGN0003116_PN PROTEIN)"/>
    <property type="match status" value="1"/>
</dbReference>
<evidence type="ECO:0008006" key="3">
    <source>
        <dbReference type="Google" id="ProtNLM"/>
    </source>
</evidence>
<dbReference type="PANTHER" id="PTHR12112">
    <property type="entry name" value="BNIP - RELATED"/>
    <property type="match status" value="1"/>
</dbReference>
<dbReference type="EMBL" id="JAPWTK010000025">
    <property type="protein sequence ID" value="KAJ8957074.1"/>
    <property type="molecule type" value="Genomic_DNA"/>
</dbReference>
<accession>A0AAV8YZT4</accession>
<protein>
    <recommendedName>
        <fullName evidence="3">DHHA2 domain-containing protein</fullName>
    </recommendedName>
</protein>